<keyword evidence="1" id="KW-0732">Signal</keyword>
<dbReference type="AlphaFoldDB" id="A0A2Z7BIG2"/>
<sequence>MLSKTLICPLLLAMTLQSLSMQTTSLAIEAGRKPVLVHITNTVPAEDLSQVNMTIRVVGGDFLPSVALSRGQEYQMEAIENNPYIAMAYFGLEFAAFDPYLPGRDKGQAAVYWKVNDVGFYISYDGSKWKLDTPWETE</sequence>
<evidence type="ECO:0000313" key="3">
    <source>
        <dbReference type="Proteomes" id="UP000250235"/>
    </source>
</evidence>
<organism evidence="2 3">
    <name type="scientific">Dorcoceras hygrometricum</name>
    <dbReference type="NCBI Taxonomy" id="472368"/>
    <lineage>
        <taxon>Eukaryota</taxon>
        <taxon>Viridiplantae</taxon>
        <taxon>Streptophyta</taxon>
        <taxon>Embryophyta</taxon>
        <taxon>Tracheophyta</taxon>
        <taxon>Spermatophyta</taxon>
        <taxon>Magnoliopsida</taxon>
        <taxon>eudicotyledons</taxon>
        <taxon>Gunneridae</taxon>
        <taxon>Pentapetalae</taxon>
        <taxon>asterids</taxon>
        <taxon>lamiids</taxon>
        <taxon>Lamiales</taxon>
        <taxon>Gesneriaceae</taxon>
        <taxon>Didymocarpoideae</taxon>
        <taxon>Trichosporeae</taxon>
        <taxon>Loxocarpinae</taxon>
        <taxon>Dorcoceras</taxon>
    </lineage>
</organism>
<dbReference type="PANTHER" id="PTHR35630:SF1">
    <property type="entry name" value="LEGUMINOSIN GROUP486 SECRETED PEPTIDE"/>
    <property type="match status" value="1"/>
</dbReference>
<feature type="signal peptide" evidence="1">
    <location>
        <begin position="1"/>
        <end position="20"/>
    </location>
</feature>
<dbReference type="OrthoDB" id="826549at2759"/>
<name>A0A2Z7BIG2_9LAMI</name>
<dbReference type="EMBL" id="KV005644">
    <property type="protein sequence ID" value="KZV34060.1"/>
    <property type="molecule type" value="Genomic_DNA"/>
</dbReference>
<dbReference type="PANTHER" id="PTHR35630">
    <property type="entry name" value="LEGUMINOSIN GROUP486 SECRETED PEPTIDE"/>
    <property type="match status" value="1"/>
</dbReference>
<evidence type="ECO:0000256" key="1">
    <source>
        <dbReference type="SAM" id="SignalP"/>
    </source>
</evidence>
<protein>
    <submittedName>
        <fullName evidence="2">Uncharacterized protein</fullName>
    </submittedName>
</protein>
<feature type="chain" id="PRO_5016240143" evidence="1">
    <location>
        <begin position="21"/>
        <end position="138"/>
    </location>
</feature>
<reference evidence="2 3" key="1">
    <citation type="journal article" date="2015" name="Proc. Natl. Acad. Sci. U.S.A.">
        <title>The resurrection genome of Boea hygrometrica: A blueprint for survival of dehydration.</title>
        <authorList>
            <person name="Xiao L."/>
            <person name="Yang G."/>
            <person name="Zhang L."/>
            <person name="Yang X."/>
            <person name="Zhao S."/>
            <person name="Ji Z."/>
            <person name="Zhou Q."/>
            <person name="Hu M."/>
            <person name="Wang Y."/>
            <person name="Chen M."/>
            <person name="Xu Y."/>
            <person name="Jin H."/>
            <person name="Xiao X."/>
            <person name="Hu G."/>
            <person name="Bao F."/>
            <person name="Hu Y."/>
            <person name="Wan P."/>
            <person name="Li L."/>
            <person name="Deng X."/>
            <person name="Kuang T."/>
            <person name="Xiang C."/>
            <person name="Zhu J.K."/>
            <person name="Oliver M.J."/>
            <person name="He Y."/>
        </authorList>
    </citation>
    <scope>NUCLEOTIDE SEQUENCE [LARGE SCALE GENOMIC DNA]</scope>
    <source>
        <strain evidence="3">cv. XS01</strain>
    </source>
</reference>
<evidence type="ECO:0000313" key="2">
    <source>
        <dbReference type="EMBL" id="KZV34060.1"/>
    </source>
</evidence>
<dbReference type="Proteomes" id="UP000250235">
    <property type="component" value="Unassembled WGS sequence"/>
</dbReference>
<gene>
    <name evidence="2" type="ORF">F511_02833</name>
</gene>
<accession>A0A2Z7BIG2</accession>
<proteinExistence type="predicted"/>
<keyword evidence="3" id="KW-1185">Reference proteome</keyword>